<feature type="region of interest" description="Disordered" evidence="1">
    <location>
        <begin position="65"/>
        <end position="90"/>
    </location>
</feature>
<reference evidence="2 3" key="1">
    <citation type="submission" date="2019-05" db="EMBL/GenBank/DDBJ databases">
        <title>Another draft genome of Portunus trituberculatus and its Hox gene families provides insights of decapod evolution.</title>
        <authorList>
            <person name="Jeong J.-H."/>
            <person name="Song I."/>
            <person name="Kim S."/>
            <person name="Choi T."/>
            <person name="Kim D."/>
            <person name="Ryu S."/>
            <person name="Kim W."/>
        </authorList>
    </citation>
    <scope>NUCLEOTIDE SEQUENCE [LARGE SCALE GENOMIC DNA]</scope>
    <source>
        <tissue evidence="2">Muscle</tissue>
    </source>
</reference>
<protein>
    <submittedName>
        <fullName evidence="2">Uncharacterized protein</fullName>
    </submittedName>
</protein>
<evidence type="ECO:0000313" key="2">
    <source>
        <dbReference type="EMBL" id="MPC69667.1"/>
    </source>
</evidence>
<keyword evidence="3" id="KW-1185">Reference proteome</keyword>
<feature type="compositionally biased region" description="Basic and acidic residues" evidence="1">
    <location>
        <begin position="70"/>
        <end position="90"/>
    </location>
</feature>
<proteinExistence type="predicted"/>
<dbReference type="AlphaFoldDB" id="A0A5B7HKA0"/>
<dbReference type="EMBL" id="VSRR010029802">
    <property type="protein sequence ID" value="MPC69667.1"/>
    <property type="molecule type" value="Genomic_DNA"/>
</dbReference>
<evidence type="ECO:0000256" key="1">
    <source>
        <dbReference type="SAM" id="MobiDB-lite"/>
    </source>
</evidence>
<evidence type="ECO:0000313" key="3">
    <source>
        <dbReference type="Proteomes" id="UP000324222"/>
    </source>
</evidence>
<organism evidence="2 3">
    <name type="scientific">Portunus trituberculatus</name>
    <name type="common">Swimming crab</name>
    <name type="synonym">Neptunus trituberculatus</name>
    <dbReference type="NCBI Taxonomy" id="210409"/>
    <lineage>
        <taxon>Eukaryota</taxon>
        <taxon>Metazoa</taxon>
        <taxon>Ecdysozoa</taxon>
        <taxon>Arthropoda</taxon>
        <taxon>Crustacea</taxon>
        <taxon>Multicrustacea</taxon>
        <taxon>Malacostraca</taxon>
        <taxon>Eumalacostraca</taxon>
        <taxon>Eucarida</taxon>
        <taxon>Decapoda</taxon>
        <taxon>Pleocyemata</taxon>
        <taxon>Brachyura</taxon>
        <taxon>Eubrachyura</taxon>
        <taxon>Portunoidea</taxon>
        <taxon>Portunidae</taxon>
        <taxon>Portuninae</taxon>
        <taxon>Portunus</taxon>
    </lineage>
</organism>
<gene>
    <name evidence="2" type="ORF">E2C01_063898</name>
</gene>
<name>A0A5B7HKA0_PORTR</name>
<accession>A0A5B7HKA0</accession>
<sequence length="124" mass="13604">MLVCSRRPADTGRAKSHSSTASFLVYPGSITLGRTCTTLTSIVRLSIAGPHNPLVWLARRDPQRTGGVRELQEGSRHTGRERGREVSETDVKENEGLWRISFGIIVICTTVPLAEQTSTFEPSP</sequence>
<dbReference type="Proteomes" id="UP000324222">
    <property type="component" value="Unassembled WGS sequence"/>
</dbReference>
<comment type="caution">
    <text evidence="2">The sequence shown here is derived from an EMBL/GenBank/DDBJ whole genome shotgun (WGS) entry which is preliminary data.</text>
</comment>